<dbReference type="EMBL" id="AZBU02000013">
    <property type="protein sequence ID" value="TKR58411.1"/>
    <property type="molecule type" value="Genomic_DNA"/>
</dbReference>
<name>A0A4U5LQZ9_STECR</name>
<proteinExistence type="predicted"/>
<gene>
    <name evidence="1" type="ORF">L596_029859</name>
</gene>
<keyword evidence="2" id="KW-1185">Reference proteome</keyword>
<reference evidence="1 2" key="1">
    <citation type="journal article" date="2015" name="Genome Biol.">
        <title>Comparative genomics of Steinernema reveals deeply conserved gene regulatory networks.</title>
        <authorList>
            <person name="Dillman A.R."/>
            <person name="Macchietto M."/>
            <person name="Porter C.F."/>
            <person name="Rogers A."/>
            <person name="Williams B."/>
            <person name="Antoshechkin I."/>
            <person name="Lee M.M."/>
            <person name="Goodwin Z."/>
            <person name="Lu X."/>
            <person name="Lewis E.E."/>
            <person name="Goodrich-Blair H."/>
            <person name="Stock S.P."/>
            <person name="Adams B.J."/>
            <person name="Sternberg P.W."/>
            <person name="Mortazavi A."/>
        </authorList>
    </citation>
    <scope>NUCLEOTIDE SEQUENCE [LARGE SCALE GENOMIC DNA]</scope>
    <source>
        <strain evidence="1 2">ALL</strain>
    </source>
</reference>
<reference evidence="1 2" key="2">
    <citation type="journal article" date="2019" name="G3 (Bethesda)">
        <title>Hybrid Assembly of the Genome of the Entomopathogenic Nematode Steinernema carpocapsae Identifies the X-Chromosome.</title>
        <authorList>
            <person name="Serra L."/>
            <person name="Macchietto M."/>
            <person name="Macias-Munoz A."/>
            <person name="McGill C.J."/>
            <person name="Rodriguez I.M."/>
            <person name="Rodriguez B."/>
            <person name="Murad R."/>
            <person name="Mortazavi A."/>
        </authorList>
    </citation>
    <scope>NUCLEOTIDE SEQUENCE [LARGE SCALE GENOMIC DNA]</scope>
    <source>
        <strain evidence="1 2">ALL</strain>
    </source>
</reference>
<dbReference type="AlphaFoldDB" id="A0A4U5LQZ9"/>
<evidence type="ECO:0000313" key="2">
    <source>
        <dbReference type="Proteomes" id="UP000298663"/>
    </source>
</evidence>
<dbReference type="Proteomes" id="UP000298663">
    <property type="component" value="Unassembled WGS sequence"/>
</dbReference>
<organism evidence="1 2">
    <name type="scientific">Steinernema carpocapsae</name>
    <name type="common">Entomopathogenic nematode</name>
    <dbReference type="NCBI Taxonomy" id="34508"/>
    <lineage>
        <taxon>Eukaryota</taxon>
        <taxon>Metazoa</taxon>
        <taxon>Ecdysozoa</taxon>
        <taxon>Nematoda</taxon>
        <taxon>Chromadorea</taxon>
        <taxon>Rhabditida</taxon>
        <taxon>Tylenchina</taxon>
        <taxon>Panagrolaimomorpha</taxon>
        <taxon>Strongyloidoidea</taxon>
        <taxon>Steinernematidae</taxon>
        <taxon>Steinernema</taxon>
    </lineage>
</organism>
<protein>
    <submittedName>
        <fullName evidence="1">Uncharacterized protein</fullName>
    </submittedName>
</protein>
<comment type="caution">
    <text evidence="1">The sequence shown here is derived from an EMBL/GenBank/DDBJ whole genome shotgun (WGS) entry which is preliminary data.</text>
</comment>
<evidence type="ECO:0000313" key="1">
    <source>
        <dbReference type="EMBL" id="TKR58411.1"/>
    </source>
</evidence>
<accession>A0A4U5LQZ9</accession>
<sequence length="113" mass="12970">MQYLLEFKTRAFLYWSIHATQIRFVRQDTQSNLQHIFKSIQIFSGLRLNAGFQTPHLQISVFPPQIAITLSFLYHLLKATSSRQKPDSGVASLSLRALCPRRRSKASFCTARA</sequence>